<organism evidence="1 2">
    <name type="scientific">Lentilactobacillus raoultii</name>
    <dbReference type="NCBI Taxonomy" id="1987503"/>
    <lineage>
        <taxon>Bacteria</taxon>
        <taxon>Bacillati</taxon>
        <taxon>Bacillota</taxon>
        <taxon>Bacilli</taxon>
        <taxon>Lactobacillales</taxon>
        <taxon>Lactobacillaceae</taxon>
        <taxon>Lentilactobacillus</taxon>
    </lineage>
</organism>
<gene>
    <name evidence="1" type="ORF">ACFQ22_09145</name>
</gene>
<proteinExistence type="predicted"/>
<sequence length="97" mass="11067">MPTKMNDKKRIQVVVDKKLSDNVNGILSDLGLNQSIVINALYRRIQAEGKIPFDFALTDEERASHHLLNTIKSSGIPVIKDRKKAEKFLFNDEDDEK</sequence>
<keyword evidence="2" id="KW-1185">Reference proteome</keyword>
<dbReference type="Proteomes" id="UP001597156">
    <property type="component" value="Unassembled WGS sequence"/>
</dbReference>
<dbReference type="Gene3D" id="1.10.1220.10">
    <property type="entry name" value="Met repressor-like"/>
    <property type="match status" value="1"/>
</dbReference>
<evidence type="ECO:0000313" key="1">
    <source>
        <dbReference type="EMBL" id="MFD1125514.1"/>
    </source>
</evidence>
<reference evidence="2" key="1">
    <citation type="journal article" date="2019" name="Int. J. Syst. Evol. Microbiol.">
        <title>The Global Catalogue of Microorganisms (GCM) 10K type strain sequencing project: providing services to taxonomists for standard genome sequencing and annotation.</title>
        <authorList>
            <consortium name="The Broad Institute Genomics Platform"/>
            <consortium name="The Broad Institute Genome Sequencing Center for Infectious Disease"/>
            <person name="Wu L."/>
            <person name="Ma J."/>
        </authorList>
    </citation>
    <scope>NUCLEOTIDE SEQUENCE [LARGE SCALE GENOMIC DNA]</scope>
    <source>
        <strain evidence="2">CCUG 71848</strain>
    </source>
</reference>
<comment type="caution">
    <text evidence="1">The sequence shown here is derived from an EMBL/GenBank/DDBJ whole genome shotgun (WGS) entry which is preliminary data.</text>
</comment>
<dbReference type="EMBL" id="JBHTLH010000032">
    <property type="protein sequence ID" value="MFD1125514.1"/>
    <property type="molecule type" value="Genomic_DNA"/>
</dbReference>
<evidence type="ECO:0000313" key="2">
    <source>
        <dbReference type="Proteomes" id="UP001597156"/>
    </source>
</evidence>
<protein>
    <submittedName>
        <fullName evidence="1">Damage-inducible protein</fullName>
    </submittedName>
</protein>
<name>A0ABW3PGL4_9LACO</name>
<dbReference type="RefSeq" id="WP_121977013.1">
    <property type="nucleotide sequence ID" value="NZ_JBHTLH010000032.1"/>
</dbReference>
<accession>A0ABW3PGL4</accession>
<dbReference type="InterPro" id="IPR013321">
    <property type="entry name" value="Arc_rbn_hlx_hlx"/>
</dbReference>